<dbReference type="AlphaFoldDB" id="A0A6M3XZK3"/>
<accession>A0A6M3XZK3</accession>
<reference evidence="1" key="1">
    <citation type="submission" date="2020-03" db="EMBL/GenBank/DDBJ databases">
        <title>The deep terrestrial virosphere.</title>
        <authorList>
            <person name="Holmfeldt K."/>
            <person name="Nilsson E."/>
            <person name="Simone D."/>
            <person name="Lopez-Fernandez M."/>
            <person name="Wu X."/>
            <person name="de Brujin I."/>
            <person name="Lundin D."/>
            <person name="Andersson A."/>
            <person name="Bertilsson S."/>
            <person name="Dopson M."/>
        </authorList>
    </citation>
    <scope>NUCLEOTIDE SEQUENCE</scope>
    <source>
        <strain evidence="1">TM448B03015</strain>
    </source>
</reference>
<name>A0A6M3XZK3_9ZZZZ</name>
<dbReference type="EMBL" id="MT144985">
    <property type="protein sequence ID" value="QJI02234.1"/>
    <property type="molecule type" value="Genomic_DNA"/>
</dbReference>
<sequence>MIKGDKERLEQIVQTHQCPEHGRKLVVAWHAAEDSYVIRCGEGHFPEEVTRDLTPTQEYKQGKREATAKGLDLMPKADLATGEALSPQMIEALYLYARQYGLDAYRGHIMLMYGKPYIGIDGYLYHAYKEKIPYKLESRPLTTAERHDYQVEEGAHAWIAYVNINDGEGLFSGLGIVTQEEMTAKSMKVPTQLRSPVVAAHPWQLAQKRAEWQALRRGFPIGEAKEVSSETRG</sequence>
<proteinExistence type="predicted"/>
<organism evidence="1">
    <name type="scientific">viral metagenome</name>
    <dbReference type="NCBI Taxonomy" id="1070528"/>
    <lineage>
        <taxon>unclassified sequences</taxon>
        <taxon>metagenomes</taxon>
        <taxon>organismal metagenomes</taxon>
    </lineage>
</organism>
<evidence type="ECO:0000313" key="1">
    <source>
        <dbReference type="EMBL" id="QJI02234.1"/>
    </source>
</evidence>
<gene>
    <name evidence="1" type="ORF">TM448B03015_0003</name>
</gene>
<protein>
    <submittedName>
        <fullName evidence="1">Uncharacterized protein</fullName>
    </submittedName>
</protein>